<feature type="non-terminal residue" evidence="1">
    <location>
        <position position="1"/>
    </location>
</feature>
<organism evidence="1 2">
    <name type="scientific">Spectribacter hydrogenoxidans</name>
    <dbReference type="NCBI Taxonomy" id="3075608"/>
    <lineage>
        <taxon>Bacteria</taxon>
        <taxon>Pseudomonadati</taxon>
        <taxon>Pseudomonadota</taxon>
        <taxon>Gammaproteobacteria</taxon>
        <taxon>Salinisphaerales</taxon>
        <taxon>Salinisphaeraceae</taxon>
        <taxon>Spectribacter</taxon>
    </lineage>
</organism>
<reference evidence="1 2" key="1">
    <citation type="submission" date="2023-09" db="EMBL/GenBank/DDBJ databases">
        <authorList>
            <person name="Rey-Velasco X."/>
        </authorList>
    </citation>
    <scope>NUCLEOTIDE SEQUENCE [LARGE SCALE GENOMIC DNA]</scope>
    <source>
        <strain evidence="1 2">W335</strain>
    </source>
</reference>
<name>A0ABU3C492_9GAMM</name>
<sequence length="210" mass="22965">VPSEMFERVEYAADAQGQLQRALRFWDALIERDGVPDATLLEAHLAAAGAYEELGAGQRGRDLYRRAVALSEAALASLDRLEGRLSDRERWLALAAGEAGVLGDGRAAVLDWLARSRTQALLDSVAASQRLSAQISAALETPLRRTGRGVELASLRARLSAARDEALRLLRDEAVDVIAEERRRLQRYRVRASLGLAEIQRRVALSGLGQ</sequence>
<proteinExistence type="predicted"/>
<evidence type="ECO:0000313" key="2">
    <source>
        <dbReference type="Proteomes" id="UP001251857"/>
    </source>
</evidence>
<protein>
    <submittedName>
        <fullName evidence="1">Uncharacterized protein</fullName>
    </submittedName>
</protein>
<keyword evidence="2" id="KW-1185">Reference proteome</keyword>
<dbReference type="EMBL" id="JAVRIB010000036">
    <property type="protein sequence ID" value="MDT0636392.1"/>
    <property type="molecule type" value="Genomic_DNA"/>
</dbReference>
<accession>A0ABU3C492</accession>
<gene>
    <name evidence="1" type="ORF">RM532_15710</name>
</gene>
<dbReference type="Proteomes" id="UP001251857">
    <property type="component" value="Unassembled WGS sequence"/>
</dbReference>
<evidence type="ECO:0000313" key="1">
    <source>
        <dbReference type="EMBL" id="MDT0636392.1"/>
    </source>
</evidence>
<dbReference type="RefSeq" id="WP_311654285.1">
    <property type="nucleotide sequence ID" value="NZ_JAVRIB010000036.1"/>
</dbReference>
<comment type="caution">
    <text evidence="1">The sequence shown here is derived from an EMBL/GenBank/DDBJ whole genome shotgun (WGS) entry which is preliminary data.</text>
</comment>